<dbReference type="AlphaFoldDB" id="A0A4Z0QCW1"/>
<comment type="caution">
    <text evidence="4">The sequence shown here is derived from an EMBL/GenBank/DDBJ whole genome shotgun (WGS) entry which is preliminary data.</text>
</comment>
<keyword evidence="2" id="KW-0784">Thiamine biosynthesis</keyword>
<keyword evidence="5" id="KW-1185">Reference proteome</keyword>
<dbReference type="CDD" id="cd00564">
    <property type="entry name" value="TMP_TenI"/>
    <property type="match status" value="1"/>
</dbReference>
<dbReference type="InterPro" id="IPR036206">
    <property type="entry name" value="ThiamineP_synth_sf"/>
</dbReference>
<dbReference type="GO" id="GO:0009228">
    <property type="term" value="P:thiamine biosynthetic process"/>
    <property type="evidence" value="ECO:0007669"/>
    <property type="project" value="UniProtKB-KW"/>
</dbReference>
<dbReference type="SUPFAM" id="SSF51391">
    <property type="entry name" value="Thiamin phosphate synthase"/>
    <property type="match status" value="1"/>
</dbReference>
<dbReference type="InterPro" id="IPR022998">
    <property type="entry name" value="ThiamineP_synth_TenI"/>
</dbReference>
<protein>
    <submittedName>
        <fullName evidence="4">Thiamine phosphate synthase</fullName>
    </submittedName>
</protein>
<dbReference type="Pfam" id="PF02581">
    <property type="entry name" value="TMP-TENI"/>
    <property type="match status" value="1"/>
</dbReference>
<dbReference type="EMBL" id="SRMB01000002">
    <property type="protein sequence ID" value="TGE27534.1"/>
    <property type="molecule type" value="Genomic_DNA"/>
</dbReference>
<dbReference type="PANTHER" id="PTHR20857:SF15">
    <property type="entry name" value="THIAMINE-PHOSPHATE SYNTHASE"/>
    <property type="match status" value="1"/>
</dbReference>
<comment type="pathway">
    <text evidence="1">Cofactor biosynthesis; thiamine diphosphate biosynthesis.</text>
</comment>
<evidence type="ECO:0000313" key="4">
    <source>
        <dbReference type="EMBL" id="TGE27534.1"/>
    </source>
</evidence>
<feature type="domain" description="Thiamine phosphate synthase/TenI" evidence="3">
    <location>
        <begin position="6"/>
        <end position="178"/>
    </location>
</feature>
<evidence type="ECO:0000256" key="2">
    <source>
        <dbReference type="ARBA" id="ARBA00022977"/>
    </source>
</evidence>
<dbReference type="PANTHER" id="PTHR20857">
    <property type="entry name" value="THIAMINE-PHOSPHATE PYROPHOSPHORYLASE"/>
    <property type="match status" value="1"/>
</dbReference>
<name>A0A4Z0QCW1_9BACT</name>
<gene>
    <name evidence="4" type="ORF">E5K02_14260</name>
</gene>
<dbReference type="GO" id="GO:0004789">
    <property type="term" value="F:thiamine-phosphate diphosphorylase activity"/>
    <property type="evidence" value="ECO:0007669"/>
    <property type="project" value="TreeGrafter"/>
</dbReference>
<sequence length="199" mass="21319">MFQLLLISPPEPVPHEHQLLKALFDAGLTTFHLRKPGASVAEVESYLQAVPREFHSRIMLHQHHALAGQLGLRGVHLPAAARAVWEGKLGPGQRLSTSLHSLPELAAAPPRYDYVFLSPIFDSISKAGYRAGFELAELRAALQGPAQPLVLALGGVDAATLPIAQELGFAGAAVLGAVWQQPNPVAAFRELQRVATARA</sequence>
<dbReference type="InterPro" id="IPR013785">
    <property type="entry name" value="Aldolase_TIM"/>
</dbReference>
<dbReference type="Proteomes" id="UP000298471">
    <property type="component" value="Unassembled WGS sequence"/>
</dbReference>
<dbReference type="RefSeq" id="WP_135395591.1">
    <property type="nucleotide sequence ID" value="NZ_SRMB01000002.1"/>
</dbReference>
<evidence type="ECO:0000259" key="3">
    <source>
        <dbReference type="Pfam" id="PF02581"/>
    </source>
</evidence>
<dbReference type="Gene3D" id="3.20.20.70">
    <property type="entry name" value="Aldolase class I"/>
    <property type="match status" value="1"/>
</dbReference>
<organism evidence="4 5">
    <name type="scientific">Hymenobacter metallicola</name>
    <dbReference type="NCBI Taxonomy" id="2563114"/>
    <lineage>
        <taxon>Bacteria</taxon>
        <taxon>Pseudomonadati</taxon>
        <taxon>Bacteroidota</taxon>
        <taxon>Cytophagia</taxon>
        <taxon>Cytophagales</taxon>
        <taxon>Hymenobacteraceae</taxon>
        <taxon>Hymenobacter</taxon>
    </lineage>
</organism>
<evidence type="ECO:0000313" key="5">
    <source>
        <dbReference type="Proteomes" id="UP000298471"/>
    </source>
</evidence>
<accession>A0A4Z0QCW1</accession>
<dbReference type="OrthoDB" id="194683at2"/>
<proteinExistence type="predicted"/>
<evidence type="ECO:0000256" key="1">
    <source>
        <dbReference type="ARBA" id="ARBA00004948"/>
    </source>
</evidence>
<reference evidence="4 5" key="1">
    <citation type="submission" date="2019-04" db="EMBL/GenBank/DDBJ databases">
        <authorList>
            <person name="Feng G."/>
            <person name="Zhang J."/>
            <person name="Zhu H."/>
        </authorList>
    </citation>
    <scope>NUCLEOTIDE SEQUENCE [LARGE SCALE GENOMIC DNA]</scope>
    <source>
        <strain evidence="4 5">9PBR-1</strain>
    </source>
</reference>
<dbReference type="GO" id="GO:0005737">
    <property type="term" value="C:cytoplasm"/>
    <property type="evidence" value="ECO:0007669"/>
    <property type="project" value="TreeGrafter"/>
</dbReference>